<evidence type="ECO:0000256" key="1">
    <source>
        <dbReference type="ARBA" id="ARBA00023157"/>
    </source>
</evidence>
<feature type="region of interest" description="Disordered" evidence="2">
    <location>
        <begin position="205"/>
        <end position="253"/>
    </location>
</feature>
<evidence type="ECO:0000313" key="5">
    <source>
        <dbReference type="Proteomes" id="UP001352852"/>
    </source>
</evidence>
<feature type="region of interest" description="Disordered" evidence="2">
    <location>
        <begin position="355"/>
        <end position="439"/>
    </location>
</feature>
<dbReference type="InterPro" id="IPR013098">
    <property type="entry name" value="Ig_I-set"/>
</dbReference>
<dbReference type="SUPFAM" id="SSF48726">
    <property type="entry name" value="Immunoglobulin"/>
    <property type="match status" value="3"/>
</dbReference>
<proteinExistence type="predicted"/>
<dbReference type="Gene3D" id="2.60.40.10">
    <property type="entry name" value="Immunoglobulins"/>
    <property type="match status" value="3"/>
</dbReference>
<dbReference type="PANTHER" id="PTHR47633:SF3">
    <property type="entry name" value="STRIATED MUSCLE PREFERENTIALLY EXPRESSED PROTEIN KINASE"/>
    <property type="match status" value="1"/>
</dbReference>
<dbReference type="InterPro" id="IPR003599">
    <property type="entry name" value="Ig_sub"/>
</dbReference>
<feature type="compositionally biased region" description="Basic and acidic residues" evidence="2">
    <location>
        <begin position="405"/>
        <end position="418"/>
    </location>
</feature>
<dbReference type="InterPro" id="IPR036179">
    <property type="entry name" value="Ig-like_dom_sf"/>
</dbReference>
<dbReference type="EMBL" id="JAHUTJ010043350">
    <property type="protein sequence ID" value="MED6281560.1"/>
    <property type="molecule type" value="Genomic_DNA"/>
</dbReference>
<feature type="domain" description="Ig-like" evidence="3">
    <location>
        <begin position="114"/>
        <end position="206"/>
    </location>
</feature>
<protein>
    <recommendedName>
        <fullName evidence="3">Ig-like domain-containing protein</fullName>
    </recommendedName>
</protein>
<dbReference type="SMART" id="SM00409">
    <property type="entry name" value="IG"/>
    <property type="match status" value="2"/>
</dbReference>
<keyword evidence="5" id="KW-1185">Reference proteome</keyword>
<gene>
    <name evidence="4" type="ORF">CHARACLAT_022844</name>
</gene>
<evidence type="ECO:0000313" key="4">
    <source>
        <dbReference type="EMBL" id="MED6281560.1"/>
    </source>
</evidence>
<dbReference type="InterPro" id="IPR013783">
    <property type="entry name" value="Ig-like_fold"/>
</dbReference>
<feature type="compositionally biased region" description="Gly residues" evidence="2">
    <location>
        <begin position="242"/>
        <end position="251"/>
    </location>
</feature>
<feature type="domain" description="Ig-like" evidence="3">
    <location>
        <begin position="16"/>
        <end position="104"/>
    </location>
</feature>
<accession>A0ABU7E489</accession>
<dbReference type="InterPro" id="IPR007110">
    <property type="entry name" value="Ig-like_dom"/>
</dbReference>
<dbReference type="InterPro" id="IPR003598">
    <property type="entry name" value="Ig_sub2"/>
</dbReference>
<name>A0ABU7E489_9TELE</name>
<reference evidence="4 5" key="1">
    <citation type="submission" date="2021-06" db="EMBL/GenBank/DDBJ databases">
        <authorList>
            <person name="Palmer J.M."/>
        </authorList>
    </citation>
    <scope>NUCLEOTIDE SEQUENCE [LARGE SCALE GENOMIC DNA]</scope>
    <source>
        <strain evidence="4 5">CL_MEX2019</strain>
        <tissue evidence="4">Muscle</tissue>
    </source>
</reference>
<sequence length="513" mass="56346">MLQSQRSEVATAARAPRFIRQLSDLKVMDGSRVSMTVELSGEPPSLVMWLHDGQEVSESEDFHLQREENRYTLQIQEVFPEDTGTYSCRAWNQYGEDQTQAQLIVEEPQDGIQPWFITKPKAVSAVTGQHVLLSCAIAGDPFPQYTWTRADQNRALSSGGDYELLQKEDVISLLIRRVRKHHAGDYLISLRNKVGECSAVAQLSVTEGGPRGGEGGDRRTAAARGRPGRGSAGAATLRGGDRGGGGGGGEGSRLSLQQVAGEEQNLQNLQLLHLEEEKKKKEDLQAAPRGLLKRCVETRERGEEELRQREAQQLDFRSLLGRRAFPTSHTIVGTNTQHDHCHQMDFKANLRGVKGKAEEKMNSPQQVDFRSVLGKKGTSSSNGNKLAETPSKGSGDFRSVLSNKKKTESPEKNGESEKVNNCVDGGIHDQKSEGGGGGGIVPEFMEKLKDVTVLDGQRLRLECRLDSTTAAGVTVTWTLDGKIIKPSKFIVLANEGLHIHQSCSFLWICLHTD</sequence>
<feature type="domain" description="Ig-like" evidence="3">
    <location>
        <begin position="442"/>
        <end position="513"/>
    </location>
</feature>
<dbReference type="PROSITE" id="PS50835">
    <property type="entry name" value="IG_LIKE"/>
    <property type="match status" value="3"/>
</dbReference>
<evidence type="ECO:0000256" key="2">
    <source>
        <dbReference type="SAM" id="MobiDB-lite"/>
    </source>
</evidence>
<dbReference type="Proteomes" id="UP001352852">
    <property type="component" value="Unassembled WGS sequence"/>
</dbReference>
<evidence type="ECO:0000259" key="3">
    <source>
        <dbReference type="PROSITE" id="PS50835"/>
    </source>
</evidence>
<dbReference type="Pfam" id="PF07679">
    <property type="entry name" value="I-set"/>
    <property type="match status" value="2"/>
</dbReference>
<comment type="caution">
    <text evidence="4">The sequence shown here is derived from an EMBL/GenBank/DDBJ whole genome shotgun (WGS) entry which is preliminary data.</text>
</comment>
<keyword evidence="1" id="KW-1015">Disulfide bond</keyword>
<feature type="non-terminal residue" evidence="4">
    <location>
        <position position="1"/>
    </location>
</feature>
<dbReference type="PANTHER" id="PTHR47633">
    <property type="entry name" value="IMMUNOGLOBULIN"/>
    <property type="match status" value="1"/>
</dbReference>
<dbReference type="SMART" id="SM00408">
    <property type="entry name" value="IGc2"/>
    <property type="match status" value="2"/>
</dbReference>
<organism evidence="4 5">
    <name type="scientific">Characodon lateralis</name>
    <dbReference type="NCBI Taxonomy" id="208331"/>
    <lineage>
        <taxon>Eukaryota</taxon>
        <taxon>Metazoa</taxon>
        <taxon>Chordata</taxon>
        <taxon>Craniata</taxon>
        <taxon>Vertebrata</taxon>
        <taxon>Euteleostomi</taxon>
        <taxon>Actinopterygii</taxon>
        <taxon>Neopterygii</taxon>
        <taxon>Teleostei</taxon>
        <taxon>Neoteleostei</taxon>
        <taxon>Acanthomorphata</taxon>
        <taxon>Ovalentaria</taxon>
        <taxon>Atherinomorphae</taxon>
        <taxon>Cyprinodontiformes</taxon>
        <taxon>Goodeidae</taxon>
        <taxon>Characodon</taxon>
    </lineage>
</organism>